<protein>
    <submittedName>
        <fullName evidence="2">Uncharacterized protein</fullName>
    </submittedName>
</protein>
<evidence type="ECO:0000256" key="1">
    <source>
        <dbReference type="SAM" id="Phobius"/>
    </source>
</evidence>
<keyword evidence="1" id="KW-0472">Membrane</keyword>
<keyword evidence="1" id="KW-1133">Transmembrane helix</keyword>
<dbReference type="AlphaFoldDB" id="A0A6C0BWR8"/>
<reference evidence="2" key="1">
    <citation type="journal article" date="2020" name="Nature">
        <title>Giant virus diversity and host interactions through global metagenomics.</title>
        <authorList>
            <person name="Schulz F."/>
            <person name="Roux S."/>
            <person name="Paez-Espino D."/>
            <person name="Jungbluth S."/>
            <person name="Walsh D.A."/>
            <person name="Denef V.J."/>
            <person name="McMahon K.D."/>
            <person name="Konstantinidis K.T."/>
            <person name="Eloe-Fadrosh E.A."/>
            <person name="Kyrpides N.C."/>
            <person name="Woyke T."/>
        </authorList>
    </citation>
    <scope>NUCLEOTIDE SEQUENCE</scope>
    <source>
        <strain evidence="2">GVMAG-M-3300019093-7</strain>
    </source>
</reference>
<proteinExistence type="predicted"/>
<dbReference type="EMBL" id="MN739261">
    <property type="protein sequence ID" value="QHS95974.1"/>
    <property type="molecule type" value="Genomic_DNA"/>
</dbReference>
<feature type="transmembrane region" description="Helical" evidence="1">
    <location>
        <begin position="31"/>
        <end position="49"/>
    </location>
</feature>
<feature type="transmembrane region" description="Helical" evidence="1">
    <location>
        <begin position="6"/>
        <end position="22"/>
    </location>
</feature>
<keyword evidence="1" id="KW-0812">Transmembrane</keyword>
<feature type="transmembrane region" description="Helical" evidence="1">
    <location>
        <begin position="88"/>
        <end position="109"/>
    </location>
</feature>
<organism evidence="2">
    <name type="scientific">viral metagenome</name>
    <dbReference type="NCBI Taxonomy" id="1070528"/>
    <lineage>
        <taxon>unclassified sequences</taxon>
        <taxon>metagenomes</taxon>
        <taxon>organismal metagenomes</taxon>
    </lineage>
</organism>
<feature type="transmembrane region" description="Helical" evidence="1">
    <location>
        <begin position="61"/>
        <end position="81"/>
    </location>
</feature>
<sequence>MTPFFVHLFHILFVGGLFLYVGTQRTSIPEFMYRVLLSLGIIIFLYHAYRAYSKVSQGKNPWVNLIHMFIVAPVLLAIGTYGKTSPRYLFEILLMLGIAAAGYHGYYMFV</sequence>
<evidence type="ECO:0000313" key="2">
    <source>
        <dbReference type="EMBL" id="QHS95974.1"/>
    </source>
</evidence>
<name>A0A6C0BWR8_9ZZZZ</name>
<accession>A0A6C0BWR8</accession>